<dbReference type="STRING" id="619300.G3ARS1"/>
<dbReference type="KEGG" id="spaa:SPAPADRAFT_140345"/>
<dbReference type="GeneID" id="18870288"/>
<name>G3ARS1_SPAPN</name>
<dbReference type="EMBL" id="GL996503">
    <property type="protein sequence ID" value="EGW31338.1"/>
    <property type="molecule type" value="Genomic_DNA"/>
</dbReference>
<protein>
    <recommendedName>
        <fullName evidence="3">Peroxisomal biogenesis factor 8</fullName>
    </recommendedName>
</protein>
<dbReference type="FunCoup" id="G3ARS1">
    <property type="interactions" value="53"/>
</dbReference>
<gene>
    <name evidence="1" type="ORF">SPAPADRAFT_140345</name>
</gene>
<dbReference type="PANTHER" id="PTHR39214">
    <property type="entry name" value="MICROBODY (PEROXISOME) BIOGENESIS PROTEIN PEROXIN 8 (EUROFUNG)"/>
    <property type="match status" value="1"/>
</dbReference>
<evidence type="ECO:0008006" key="3">
    <source>
        <dbReference type="Google" id="ProtNLM"/>
    </source>
</evidence>
<accession>G3ARS1</accession>
<evidence type="ECO:0000313" key="2">
    <source>
        <dbReference type="Proteomes" id="UP000000709"/>
    </source>
</evidence>
<dbReference type="AlphaFoldDB" id="G3ARS1"/>
<dbReference type="InterPro" id="IPR055334">
    <property type="entry name" value="PEX8-like"/>
</dbReference>
<dbReference type="eggNOG" id="ENOG502S5X6">
    <property type="taxonomic scope" value="Eukaryota"/>
</dbReference>
<dbReference type="Proteomes" id="UP000000709">
    <property type="component" value="Unassembled WGS sequence"/>
</dbReference>
<proteinExistence type="predicted"/>
<dbReference type="OrthoDB" id="2357318at2759"/>
<dbReference type="OMA" id="YNFVYYL"/>
<dbReference type="PANTHER" id="PTHR39214:SF1">
    <property type="entry name" value="MICROBODY (PEROXISOME) BIOGENESIS PROTEIN PEROXIN 8 (EUROFUNG)"/>
    <property type="match status" value="1"/>
</dbReference>
<dbReference type="InParanoid" id="G3ARS1"/>
<dbReference type="HOGENOM" id="CLU_365662_0_0_1"/>
<dbReference type="RefSeq" id="XP_007376116.1">
    <property type="nucleotide sequence ID" value="XM_007376054.1"/>
</dbReference>
<sequence>MADLYRKLGPQGRALLQQGENTLTFDGSADVTPQELDFLIYELRTPKPDTSVSTVLSYLYNYIPFIKYEHNLRLIISAFLDSPVCFQRCNFEENYLIIEVFKLIADKKLRVSQPTLSIKSFYDIIQKTIVHFQAMNPVENSWKVLPIIAGLFLSNELRNEIYISKNFLEYKWFFRDWDSQMMHVFKQSLSYSLARIHSNEVVYLSLVSLAVVYKKDEDVHGYTQGISDEFIIDKLFELMFTDKGTLIYRLLFTLDPNDRNSEATVQKQVFQKPVIKHLNKLSFLLEAYFSKLTRGPGSEKLISDSLFKLSQFNKQLSHSTSTSIFNVKVEDKASPLALQFWNLMKTLLFSEIIILQGILTRFLTSRRGFFRTGSLEHEYRQVSPKILTNLYYVNFILLSIGQGGFDNYNFVYHLALELVQSTPYFEQLTKRLMYDYTEVNPNPEVLNSNYVMNSKVLFVLGLWENYLQSGKTNEMFTLEIYDTCLNLAREKYNNDIIEASHSVLLFYFSTSKTPRVKECLNYVQLLISQFPATLSPNQLTIAIETVGKKIMSTPSGEEFFDFLVMKCVQTRSGVPIKPGQTGESQGSARTTPDTVREAAILTLVQLLPYFPLSRFLNWLDEIWTLVIRSNESEGKFLEASLWNALGANLDLNRSELAIRWWYNEKKLTSKGVWNAKI</sequence>
<keyword evidence="2" id="KW-1185">Reference proteome</keyword>
<reference evidence="1 2" key="1">
    <citation type="journal article" date="2011" name="Proc. Natl. Acad. Sci. U.S.A.">
        <title>Comparative genomics of xylose-fermenting fungi for enhanced biofuel production.</title>
        <authorList>
            <person name="Wohlbach D.J."/>
            <person name="Kuo A."/>
            <person name="Sato T.K."/>
            <person name="Potts K.M."/>
            <person name="Salamov A.A."/>
            <person name="LaButti K.M."/>
            <person name="Sun H."/>
            <person name="Clum A."/>
            <person name="Pangilinan J.L."/>
            <person name="Lindquist E.A."/>
            <person name="Lucas S."/>
            <person name="Lapidus A."/>
            <person name="Jin M."/>
            <person name="Gunawan C."/>
            <person name="Balan V."/>
            <person name="Dale B.E."/>
            <person name="Jeffries T.W."/>
            <person name="Zinkel R."/>
            <person name="Barry K.W."/>
            <person name="Grigoriev I.V."/>
            <person name="Gasch A.P."/>
        </authorList>
    </citation>
    <scope>NUCLEOTIDE SEQUENCE [LARGE SCALE GENOMIC DNA]</scope>
    <source>
        <strain evidence="2">NRRL Y-27907 / 11-Y1</strain>
    </source>
</reference>
<organism evidence="2">
    <name type="scientific">Spathaspora passalidarum (strain NRRL Y-27907 / 11-Y1)</name>
    <dbReference type="NCBI Taxonomy" id="619300"/>
    <lineage>
        <taxon>Eukaryota</taxon>
        <taxon>Fungi</taxon>
        <taxon>Dikarya</taxon>
        <taxon>Ascomycota</taxon>
        <taxon>Saccharomycotina</taxon>
        <taxon>Pichiomycetes</taxon>
        <taxon>Debaryomycetaceae</taxon>
        <taxon>Spathaspora</taxon>
    </lineage>
</organism>
<evidence type="ECO:0000313" key="1">
    <source>
        <dbReference type="EMBL" id="EGW31338.1"/>
    </source>
</evidence>